<dbReference type="Proteomes" id="UP000789920">
    <property type="component" value="Unassembled WGS sequence"/>
</dbReference>
<comment type="caution">
    <text evidence="1">The sequence shown here is derived from an EMBL/GenBank/DDBJ whole genome shotgun (WGS) entry which is preliminary data.</text>
</comment>
<organism evidence="1 2">
    <name type="scientific">Racocetra persica</name>
    <dbReference type="NCBI Taxonomy" id="160502"/>
    <lineage>
        <taxon>Eukaryota</taxon>
        <taxon>Fungi</taxon>
        <taxon>Fungi incertae sedis</taxon>
        <taxon>Mucoromycota</taxon>
        <taxon>Glomeromycotina</taxon>
        <taxon>Glomeromycetes</taxon>
        <taxon>Diversisporales</taxon>
        <taxon>Gigasporaceae</taxon>
        <taxon>Racocetra</taxon>
    </lineage>
</organism>
<evidence type="ECO:0000313" key="1">
    <source>
        <dbReference type="EMBL" id="CAG8550415.1"/>
    </source>
</evidence>
<reference evidence="1" key="1">
    <citation type="submission" date="2021-06" db="EMBL/GenBank/DDBJ databases">
        <authorList>
            <person name="Kallberg Y."/>
            <person name="Tangrot J."/>
            <person name="Rosling A."/>
        </authorList>
    </citation>
    <scope>NUCLEOTIDE SEQUENCE</scope>
    <source>
        <strain evidence="1">MA461A</strain>
    </source>
</reference>
<proteinExistence type="predicted"/>
<gene>
    <name evidence="1" type="ORF">RPERSI_LOCUS3933</name>
</gene>
<protein>
    <submittedName>
        <fullName evidence="1">9985_t:CDS:1</fullName>
    </submittedName>
</protein>
<sequence length="363" mass="39416">MEILENTSTATTIQNKTPEAPSAVSTSNTTDETSVTVKEEDANKYNQTINLVERSAITTAILIPFSIIGVLIRIGLVDLHTYQNAPVFALIYPQFVGCTIFGFCLARKGFIMESYLPLYIGLQTGLCGSITTFSSWTLLIFQNFITPFRPLSGIDSVLAGLAVIGITIGMSIVGLKFGEHLADAFMVNQITPKGIVHKVIIRPSNIKEFTRLDWVCVVSGCVSSGLIIALAVSIQVQRRVLYAAVFAPIGTLIRWQLSRFNSWKSLFPIGTFTANISGSAILGVLFFLRNGIVYSGISCEVLIGLSDGFCGCLTTISTFTAEIMSLPRRHAYKYALTSIVTGQVVMVFLVGIRAWVNNGLAIT</sequence>
<accession>A0ACA9LTS0</accession>
<evidence type="ECO:0000313" key="2">
    <source>
        <dbReference type="Proteomes" id="UP000789920"/>
    </source>
</evidence>
<keyword evidence="2" id="KW-1185">Reference proteome</keyword>
<name>A0ACA9LTS0_9GLOM</name>
<feature type="non-terminal residue" evidence="1">
    <location>
        <position position="363"/>
    </location>
</feature>
<dbReference type="EMBL" id="CAJVQC010005182">
    <property type="protein sequence ID" value="CAG8550415.1"/>
    <property type="molecule type" value="Genomic_DNA"/>
</dbReference>